<dbReference type="EMBL" id="BGPR01048813">
    <property type="protein sequence ID" value="GBO25825.1"/>
    <property type="molecule type" value="Genomic_DNA"/>
</dbReference>
<dbReference type="InterPro" id="IPR001791">
    <property type="entry name" value="Laminin_G"/>
</dbReference>
<dbReference type="SUPFAM" id="SSF49899">
    <property type="entry name" value="Concanavalin A-like lectins/glucanases"/>
    <property type="match status" value="1"/>
</dbReference>
<dbReference type="CDD" id="cd00110">
    <property type="entry name" value="LamG"/>
    <property type="match status" value="1"/>
</dbReference>
<comment type="caution">
    <text evidence="3">The sequence shown here is derived from an EMBL/GenBank/DDBJ whole genome shotgun (WGS) entry which is preliminary data.</text>
</comment>
<accession>A0A4Y2VKM8</accession>
<dbReference type="Pfam" id="PF02210">
    <property type="entry name" value="Laminin_G_2"/>
    <property type="match status" value="1"/>
</dbReference>
<dbReference type="InterPro" id="IPR050372">
    <property type="entry name" value="Neurexin-related_CASP"/>
</dbReference>
<evidence type="ECO:0000313" key="4">
    <source>
        <dbReference type="Proteomes" id="UP000499080"/>
    </source>
</evidence>
<dbReference type="Gene3D" id="2.60.120.200">
    <property type="match status" value="1"/>
</dbReference>
<organism evidence="3 4">
    <name type="scientific">Araneus ventricosus</name>
    <name type="common">Orbweaver spider</name>
    <name type="synonym">Epeira ventricosa</name>
    <dbReference type="NCBI Taxonomy" id="182803"/>
    <lineage>
        <taxon>Eukaryota</taxon>
        <taxon>Metazoa</taxon>
        <taxon>Ecdysozoa</taxon>
        <taxon>Arthropoda</taxon>
        <taxon>Chelicerata</taxon>
        <taxon>Arachnida</taxon>
        <taxon>Araneae</taxon>
        <taxon>Araneomorphae</taxon>
        <taxon>Entelegynae</taxon>
        <taxon>Araneoidea</taxon>
        <taxon>Araneidae</taxon>
        <taxon>Araneus</taxon>
    </lineage>
</organism>
<dbReference type="InterPro" id="IPR013320">
    <property type="entry name" value="ConA-like_dom_sf"/>
</dbReference>
<evidence type="ECO:0000259" key="2">
    <source>
        <dbReference type="PROSITE" id="PS50025"/>
    </source>
</evidence>
<dbReference type="PANTHER" id="PTHR15036">
    <property type="entry name" value="PIKACHURIN-LIKE PROTEIN"/>
    <property type="match status" value="1"/>
</dbReference>
<sequence length="295" mass="33469">MQRSRYLSVIFYEMVEQHMGRHSDLQLTPLAADHWELGQGFSCRISCCCGSSFPMSCQLNSCYLSVIFLGKTWEQVKGATEDIDTSAFEFQGGSSYASLVPQIPFYKKSDLYTVVSFKTLNEDALLFLFSNKEKGQMISLELKGGKVVYQLKFDSRTHIRLETKKKYNTGRWIRVEAATEDSEAQLLVEEEELLKEFSKSSSSSLEFKDSYLYYGGVPPNFTKESWPDVTFSNFFGCMKDLQIDSTPIDLFKSSYYGMNIGCSNRPLKVATFKGEGYLELNGQSLPRNSSITFSS</sequence>
<protein>
    <recommendedName>
        <fullName evidence="2">Laminin G domain-containing protein</fullName>
    </recommendedName>
</protein>
<keyword evidence="4" id="KW-1185">Reference proteome</keyword>
<dbReference type="Proteomes" id="UP000499080">
    <property type="component" value="Unassembled WGS sequence"/>
</dbReference>
<name>A0A4Y2VKM8_ARAVE</name>
<dbReference type="OrthoDB" id="8545473at2759"/>
<evidence type="ECO:0000256" key="1">
    <source>
        <dbReference type="PROSITE-ProRule" id="PRU00122"/>
    </source>
</evidence>
<reference evidence="3 4" key="1">
    <citation type="journal article" date="2019" name="Sci. Rep.">
        <title>Orb-weaving spider Araneus ventricosus genome elucidates the spidroin gene catalogue.</title>
        <authorList>
            <person name="Kono N."/>
            <person name="Nakamura H."/>
            <person name="Ohtoshi R."/>
            <person name="Moran D.A.P."/>
            <person name="Shinohara A."/>
            <person name="Yoshida Y."/>
            <person name="Fujiwara M."/>
            <person name="Mori M."/>
            <person name="Tomita M."/>
            <person name="Arakawa K."/>
        </authorList>
    </citation>
    <scope>NUCLEOTIDE SEQUENCE [LARGE SCALE GENOMIC DNA]</scope>
</reference>
<dbReference type="PROSITE" id="PS50025">
    <property type="entry name" value="LAM_G_DOMAIN"/>
    <property type="match status" value="1"/>
</dbReference>
<proteinExistence type="predicted"/>
<dbReference type="SMART" id="SM00282">
    <property type="entry name" value="LamG"/>
    <property type="match status" value="1"/>
</dbReference>
<evidence type="ECO:0000313" key="3">
    <source>
        <dbReference type="EMBL" id="GBO25825.1"/>
    </source>
</evidence>
<gene>
    <name evidence="3" type="ORF">AVEN_74_1</name>
</gene>
<feature type="domain" description="Laminin G" evidence="2">
    <location>
        <begin position="87"/>
        <end position="262"/>
    </location>
</feature>
<dbReference type="AlphaFoldDB" id="A0A4Y2VKM8"/>
<dbReference type="PANTHER" id="PTHR15036:SF67">
    <property type="entry name" value="LAMININ SUBUNIT ALPHA-LIKE PROTEIN"/>
    <property type="match status" value="1"/>
</dbReference>
<comment type="caution">
    <text evidence="1">Lacks conserved residue(s) required for the propagation of feature annotation.</text>
</comment>